<name>A0ABW1AJP3_9ACTN</name>
<dbReference type="InterPro" id="IPR001647">
    <property type="entry name" value="HTH_TetR"/>
</dbReference>
<dbReference type="PROSITE" id="PS01081">
    <property type="entry name" value="HTH_TETR_1"/>
    <property type="match status" value="1"/>
</dbReference>
<dbReference type="Proteomes" id="UP001596074">
    <property type="component" value="Unassembled WGS sequence"/>
</dbReference>
<gene>
    <name evidence="7" type="ORF">ACFPZN_55220</name>
</gene>
<evidence type="ECO:0000256" key="4">
    <source>
        <dbReference type="PROSITE-ProRule" id="PRU00335"/>
    </source>
</evidence>
<dbReference type="InterPro" id="IPR006120">
    <property type="entry name" value="Resolvase_HTH_dom"/>
</dbReference>
<keyword evidence="2 4" id="KW-0238">DNA-binding</keyword>
<keyword evidence="3" id="KW-0804">Transcription</keyword>
<dbReference type="PROSITE" id="PS50977">
    <property type="entry name" value="HTH_TETR_2"/>
    <property type="match status" value="1"/>
</dbReference>
<evidence type="ECO:0000256" key="1">
    <source>
        <dbReference type="ARBA" id="ARBA00023015"/>
    </source>
</evidence>
<dbReference type="InterPro" id="IPR009057">
    <property type="entry name" value="Homeodomain-like_sf"/>
</dbReference>
<keyword evidence="1" id="KW-0805">Transcription regulation</keyword>
<keyword evidence="8" id="KW-1185">Reference proteome</keyword>
<dbReference type="RefSeq" id="WP_378293312.1">
    <property type="nucleotide sequence ID" value="NZ_JBHSON010000188.1"/>
</dbReference>
<dbReference type="InterPro" id="IPR023772">
    <property type="entry name" value="DNA-bd_HTH_TetR-type_CS"/>
</dbReference>
<dbReference type="Gene3D" id="1.10.357.10">
    <property type="entry name" value="Tetracycline Repressor, domain 2"/>
    <property type="match status" value="1"/>
</dbReference>
<dbReference type="PANTHER" id="PTHR30055:SF234">
    <property type="entry name" value="HTH-TYPE TRANSCRIPTIONAL REGULATOR BETI"/>
    <property type="match status" value="1"/>
</dbReference>
<accession>A0ABW1AJP3</accession>
<dbReference type="Pfam" id="PF02796">
    <property type="entry name" value="HTH_7"/>
    <property type="match status" value="1"/>
</dbReference>
<evidence type="ECO:0000259" key="6">
    <source>
        <dbReference type="PROSITE" id="PS50977"/>
    </source>
</evidence>
<dbReference type="PRINTS" id="PR00455">
    <property type="entry name" value="HTHTETR"/>
</dbReference>
<sequence length="259" mass="28691">MDDRRSPDTRARILETALDLFSERGYQASSMREIAARLDITKATVFYHFPSKAMLLATLCEPLTEDFEDLLGTAAEVEDPVGMRRVLIEGTLDAYIRNRRVLRLLLHDLTLLAHDHAFRELVSLVRRIHELFAGPEQDVSARIRAVQIFAMLSDPVFFFEELPIERLRAEILAGVWALLDEPTASGLVTREEAGLEGGGAGPAPRRAGRPSVMDAGKAAAARRMYATGSYSVNAIAERLGVSRATVYRHLREDAAPPPP</sequence>
<dbReference type="CDD" id="cd00569">
    <property type="entry name" value="HTH_Hin_like"/>
    <property type="match status" value="1"/>
</dbReference>
<reference evidence="8" key="1">
    <citation type="journal article" date="2019" name="Int. J. Syst. Evol. Microbiol.">
        <title>The Global Catalogue of Microorganisms (GCM) 10K type strain sequencing project: providing services to taxonomists for standard genome sequencing and annotation.</title>
        <authorList>
            <consortium name="The Broad Institute Genomics Platform"/>
            <consortium name="The Broad Institute Genome Sequencing Center for Infectious Disease"/>
            <person name="Wu L."/>
            <person name="Ma J."/>
        </authorList>
    </citation>
    <scope>NUCLEOTIDE SEQUENCE [LARGE SCALE GENOMIC DNA]</scope>
    <source>
        <strain evidence="8">KCTC 42087</strain>
    </source>
</reference>
<dbReference type="EMBL" id="JBHSON010000188">
    <property type="protein sequence ID" value="MFC5754826.1"/>
    <property type="molecule type" value="Genomic_DNA"/>
</dbReference>
<evidence type="ECO:0000256" key="3">
    <source>
        <dbReference type="ARBA" id="ARBA00023163"/>
    </source>
</evidence>
<dbReference type="Pfam" id="PF00440">
    <property type="entry name" value="TetR_N"/>
    <property type="match status" value="1"/>
</dbReference>
<dbReference type="InterPro" id="IPR050109">
    <property type="entry name" value="HTH-type_TetR-like_transc_reg"/>
</dbReference>
<evidence type="ECO:0000313" key="7">
    <source>
        <dbReference type="EMBL" id="MFC5754826.1"/>
    </source>
</evidence>
<dbReference type="Gene3D" id="1.10.10.60">
    <property type="entry name" value="Homeodomain-like"/>
    <property type="match status" value="1"/>
</dbReference>
<evidence type="ECO:0000256" key="5">
    <source>
        <dbReference type="SAM" id="MobiDB-lite"/>
    </source>
</evidence>
<comment type="caution">
    <text evidence="7">The sequence shown here is derived from an EMBL/GenBank/DDBJ whole genome shotgun (WGS) entry which is preliminary data.</text>
</comment>
<organism evidence="7 8">
    <name type="scientific">Actinomadura rugatobispora</name>
    <dbReference type="NCBI Taxonomy" id="1994"/>
    <lineage>
        <taxon>Bacteria</taxon>
        <taxon>Bacillati</taxon>
        <taxon>Actinomycetota</taxon>
        <taxon>Actinomycetes</taxon>
        <taxon>Streptosporangiales</taxon>
        <taxon>Thermomonosporaceae</taxon>
        <taxon>Actinomadura</taxon>
    </lineage>
</organism>
<protein>
    <submittedName>
        <fullName evidence="7">TetR family transcriptional regulator</fullName>
    </submittedName>
</protein>
<feature type="domain" description="HTH tetR-type" evidence="6">
    <location>
        <begin position="7"/>
        <end position="67"/>
    </location>
</feature>
<evidence type="ECO:0000256" key="2">
    <source>
        <dbReference type="ARBA" id="ARBA00023125"/>
    </source>
</evidence>
<dbReference type="PANTHER" id="PTHR30055">
    <property type="entry name" value="HTH-TYPE TRANSCRIPTIONAL REGULATOR RUTR"/>
    <property type="match status" value="1"/>
</dbReference>
<feature type="region of interest" description="Disordered" evidence="5">
    <location>
        <begin position="190"/>
        <end position="211"/>
    </location>
</feature>
<proteinExistence type="predicted"/>
<dbReference type="SUPFAM" id="SSF46689">
    <property type="entry name" value="Homeodomain-like"/>
    <property type="match status" value="2"/>
</dbReference>
<evidence type="ECO:0000313" key="8">
    <source>
        <dbReference type="Proteomes" id="UP001596074"/>
    </source>
</evidence>
<feature type="DNA-binding region" description="H-T-H motif" evidence="4">
    <location>
        <begin position="30"/>
        <end position="49"/>
    </location>
</feature>